<reference evidence="1 2" key="1">
    <citation type="submission" date="2023-08" db="EMBL/GenBank/DDBJ databases">
        <title>A Necator americanus chromosomal reference genome.</title>
        <authorList>
            <person name="Ilik V."/>
            <person name="Petrzelkova K.J."/>
            <person name="Pardy F."/>
            <person name="Fuh T."/>
            <person name="Niatou-Singa F.S."/>
            <person name="Gouil Q."/>
            <person name="Baker L."/>
            <person name="Ritchie M.E."/>
            <person name="Jex A.R."/>
            <person name="Gazzola D."/>
            <person name="Li H."/>
            <person name="Toshio Fujiwara R."/>
            <person name="Zhan B."/>
            <person name="Aroian R.V."/>
            <person name="Pafco B."/>
            <person name="Schwarz E.M."/>
        </authorList>
    </citation>
    <scope>NUCLEOTIDE SEQUENCE [LARGE SCALE GENOMIC DNA]</scope>
    <source>
        <strain evidence="1 2">Aroian</strain>
        <tissue evidence="1">Whole animal</tissue>
    </source>
</reference>
<organism evidence="1 2">
    <name type="scientific">Necator americanus</name>
    <name type="common">Human hookworm</name>
    <dbReference type="NCBI Taxonomy" id="51031"/>
    <lineage>
        <taxon>Eukaryota</taxon>
        <taxon>Metazoa</taxon>
        <taxon>Ecdysozoa</taxon>
        <taxon>Nematoda</taxon>
        <taxon>Chromadorea</taxon>
        <taxon>Rhabditida</taxon>
        <taxon>Rhabditina</taxon>
        <taxon>Rhabditomorpha</taxon>
        <taxon>Strongyloidea</taxon>
        <taxon>Ancylostomatidae</taxon>
        <taxon>Bunostominae</taxon>
        <taxon>Necator</taxon>
    </lineage>
</organism>
<dbReference type="InterPro" id="IPR001888">
    <property type="entry name" value="Transposase_1"/>
</dbReference>
<gene>
    <name evidence="1" type="primary">Necator_chrIII.g12179</name>
    <name evidence="1" type="ORF">RB195_011413</name>
</gene>
<keyword evidence="2" id="KW-1185">Reference proteome</keyword>
<dbReference type="EMBL" id="JAVFWL010000003">
    <property type="protein sequence ID" value="KAK6744677.1"/>
    <property type="molecule type" value="Genomic_DNA"/>
</dbReference>
<sequence>MNGIWFLSKNSGQKQIPADNVGGRRVVLCCWWNLNGVIRWKLLSHGSSISAEKYSEQLGRMVAEFRERRHLVDEDKLRMDLQSFSDRMYVDFYREGIYKLPGLWRRVVDTDGG</sequence>
<dbReference type="InterPro" id="IPR036397">
    <property type="entry name" value="RNaseH_sf"/>
</dbReference>
<dbReference type="Proteomes" id="UP001303046">
    <property type="component" value="Unassembled WGS sequence"/>
</dbReference>
<accession>A0ABR1D291</accession>
<proteinExistence type="predicted"/>
<evidence type="ECO:0000313" key="1">
    <source>
        <dbReference type="EMBL" id="KAK6744677.1"/>
    </source>
</evidence>
<name>A0ABR1D291_NECAM</name>
<evidence type="ECO:0000313" key="2">
    <source>
        <dbReference type="Proteomes" id="UP001303046"/>
    </source>
</evidence>
<comment type="caution">
    <text evidence="1">The sequence shown here is derived from an EMBL/GenBank/DDBJ whole genome shotgun (WGS) entry which is preliminary data.</text>
</comment>
<protein>
    <submittedName>
        <fullName evidence="1">Uncharacterized protein</fullName>
    </submittedName>
</protein>
<dbReference type="Pfam" id="PF01359">
    <property type="entry name" value="Transposase_1"/>
    <property type="match status" value="1"/>
</dbReference>
<dbReference type="Gene3D" id="3.30.420.10">
    <property type="entry name" value="Ribonuclease H-like superfamily/Ribonuclease H"/>
    <property type="match status" value="1"/>
</dbReference>